<sequence length="150" mass="16940">MSFKDKKPNTIPEGYYYNSSEMDVYLAIVEPKAEKWDKYTLDGKNITPEIIEQIEELEQKLEAVNKFLRLADKEVVYDLGASQYLDNQMNQIQKMCRKATDETDKGVLTDLPHRILQTLGIPTCPACGFVASKSPCKYCGNDTGMEEGTG</sequence>
<comment type="caution">
    <text evidence="1">The sequence shown here is derived from an EMBL/GenBank/DDBJ whole genome shotgun (WGS) entry which is preliminary data.</text>
</comment>
<dbReference type="EMBL" id="LAZR01011358">
    <property type="protein sequence ID" value="KKM62129.1"/>
    <property type="molecule type" value="Genomic_DNA"/>
</dbReference>
<proteinExistence type="predicted"/>
<dbReference type="AlphaFoldDB" id="A0A0F9IXH3"/>
<name>A0A0F9IXH3_9ZZZZ</name>
<protein>
    <submittedName>
        <fullName evidence="1">Uncharacterized protein</fullName>
    </submittedName>
</protein>
<accession>A0A0F9IXH3</accession>
<reference evidence="1" key="1">
    <citation type="journal article" date="2015" name="Nature">
        <title>Complex archaea that bridge the gap between prokaryotes and eukaryotes.</title>
        <authorList>
            <person name="Spang A."/>
            <person name="Saw J.H."/>
            <person name="Jorgensen S.L."/>
            <person name="Zaremba-Niedzwiedzka K."/>
            <person name="Martijn J."/>
            <person name="Lind A.E."/>
            <person name="van Eijk R."/>
            <person name="Schleper C."/>
            <person name="Guy L."/>
            <person name="Ettema T.J."/>
        </authorList>
    </citation>
    <scope>NUCLEOTIDE SEQUENCE</scope>
</reference>
<gene>
    <name evidence="1" type="ORF">LCGC14_1524760</name>
</gene>
<evidence type="ECO:0000313" key="1">
    <source>
        <dbReference type="EMBL" id="KKM62129.1"/>
    </source>
</evidence>
<organism evidence="1">
    <name type="scientific">marine sediment metagenome</name>
    <dbReference type="NCBI Taxonomy" id="412755"/>
    <lineage>
        <taxon>unclassified sequences</taxon>
        <taxon>metagenomes</taxon>
        <taxon>ecological metagenomes</taxon>
    </lineage>
</organism>